<sequence length="182" mass="19122">MTLYYAKSTGGFYDDTVHGCKELVIVDPTWRHPTIKAPDPDWALPSDDPDAKAPLINVPDPAAVVPTITVPNPACQIPADAVEIMAEERAALLAAQSAGKVIQADPNGKPVAVDPPPPTPGQTNAAIKVQLAELDSKSIRALHEAVLALASTGTALPADTVKRLQAIEDEKAALRAKMEVTP</sequence>
<dbReference type="Proteomes" id="UP001515641">
    <property type="component" value="Unassembled WGS sequence"/>
</dbReference>
<dbReference type="EMBL" id="JAAOMA010000038">
    <property type="protein sequence ID" value="NHR07635.1"/>
    <property type="molecule type" value="Genomic_DNA"/>
</dbReference>
<dbReference type="RefSeq" id="WP_166453407.1">
    <property type="nucleotide sequence ID" value="NZ_JAAOMA010000038.1"/>
</dbReference>
<name>A0ABX0LGR8_9NEIS</name>
<comment type="caution">
    <text evidence="1">The sequence shown here is derived from an EMBL/GenBank/DDBJ whole genome shotgun (WGS) entry which is preliminary data.</text>
</comment>
<accession>A0ABX0LGR8</accession>
<evidence type="ECO:0008006" key="3">
    <source>
        <dbReference type="Google" id="ProtNLM"/>
    </source>
</evidence>
<organism evidence="1 2">
    <name type="scientific">Chromobacterium fluminis</name>
    <dbReference type="NCBI Taxonomy" id="3044269"/>
    <lineage>
        <taxon>Bacteria</taxon>
        <taxon>Pseudomonadati</taxon>
        <taxon>Pseudomonadota</taxon>
        <taxon>Betaproteobacteria</taxon>
        <taxon>Neisseriales</taxon>
        <taxon>Chromobacteriaceae</taxon>
        <taxon>Chromobacterium</taxon>
    </lineage>
</organism>
<protein>
    <recommendedName>
        <fullName evidence="3">Mu-like prophage FluMu N-terminal domain-containing protein</fullName>
    </recommendedName>
</protein>
<evidence type="ECO:0000313" key="1">
    <source>
        <dbReference type="EMBL" id="NHR07635.1"/>
    </source>
</evidence>
<evidence type="ECO:0000313" key="2">
    <source>
        <dbReference type="Proteomes" id="UP001515641"/>
    </source>
</evidence>
<gene>
    <name evidence="1" type="ORF">HA052_20820</name>
</gene>
<reference evidence="1 2" key="1">
    <citation type="submission" date="2020-03" db="EMBL/GenBank/DDBJ databases">
        <title>Draft genome sequence of environmentally isolated cultures.</title>
        <authorList>
            <person name="Wilson H.S."/>
            <person name="De Leon M.E."/>
        </authorList>
    </citation>
    <scope>NUCLEOTIDE SEQUENCE [LARGE SCALE GENOMIC DNA]</scope>
    <source>
        <strain evidence="1 2">HSC-31F16</strain>
    </source>
</reference>
<proteinExistence type="predicted"/>
<keyword evidence="2" id="KW-1185">Reference proteome</keyword>